<feature type="region of interest" description="Disordered" evidence="1">
    <location>
        <begin position="1"/>
        <end position="26"/>
    </location>
</feature>
<dbReference type="Proteomes" id="UP001165065">
    <property type="component" value="Unassembled WGS sequence"/>
</dbReference>
<dbReference type="PANTHER" id="PTHR31206">
    <property type="entry name" value="LP10445P"/>
    <property type="match status" value="1"/>
</dbReference>
<evidence type="ECO:0000313" key="3">
    <source>
        <dbReference type="Proteomes" id="UP001165065"/>
    </source>
</evidence>
<dbReference type="OrthoDB" id="45963at2759"/>
<dbReference type="AlphaFoldDB" id="A0A9W7LF99"/>
<accession>A0A9W7LF99</accession>
<dbReference type="InterPro" id="IPR028260">
    <property type="entry name" value="FAM177"/>
</dbReference>
<reference evidence="3" key="1">
    <citation type="journal article" date="2023" name="Commun. Biol.">
        <title>Genome analysis of Parmales, the sister group of diatoms, reveals the evolutionary specialization of diatoms from phago-mixotrophs to photoautotrophs.</title>
        <authorList>
            <person name="Ban H."/>
            <person name="Sato S."/>
            <person name="Yoshikawa S."/>
            <person name="Yamada K."/>
            <person name="Nakamura Y."/>
            <person name="Ichinomiya M."/>
            <person name="Sato N."/>
            <person name="Blanc-Mathieu R."/>
            <person name="Endo H."/>
            <person name="Kuwata A."/>
            <person name="Ogata H."/>
        </authorList>
    </citation>
    <scope>NUCLEOTIDE SEQUENCE [LARGE SCALE GENOMIC DNA]</scope>
</reference>
<feature type="compositionally biased region" description="Acidic residues" evidence="1">
    <location>
        <begin position="13"/>
        <end position="26"/>
    </location>
</feature>
<organism evidence="2 3">
    <name type="scientific">Triparma columacea</name>
    <dbReference type="NCBI Taxonomy" id="722753"/>
    <lineage>
        <taxon>Eukaryota</taxon>
        <taxon>Sar</taxon>
        <taxon>Stramenopiles</taxon>
        <taxon>Ochrophyta</taxon>
        <taxon>Bolidophyceae</taxon>
        <taxon>Parmales</taxon>
        <taxon>Triparmaceae</taxon>
        <taxon>Triparma</taxon>
    </lineage>
</organism>
<protein>
    <submittedName>
        <fullName evidence="2">Uncharacterized protein</fullName>
    </submittedName>
</protein>
<dbReference type="EMBL" id="BRYA01000357">
    <property type="protein sequence ID" value="GMI47741.1"/>
    <property type="molecule type" value="Genomic_DNA"/>
</dbReference>
<comment type="caution">
    <text evidence="2">The sequence shown here is derived from an EMBL/GenBank/DDBJ whole genome shotgun (WGS) entry which is preliminary data.</text>
</comment>
<evidence type="ECO:0000256" key="1">
    <source>
        <dbReference type="SAM" id="MobiDB-lite"/>
    </source>
</evidence>
<dbReference type="PANTHER" id="PTHR31206:SF1">
    <property type="entry name" value="LP10445P"/>
    <property type="match status" value="1"/>
</dbReference>
<name>A0A9W7LF99_9STRA</name>
<keyword evidence="3" id="KW-1185">Reference proteome</keyword>
<dbReference type="Pfam" id="PF14774">
    <property type="entry name" value="FAM177"/>
    <property type="match status" value="1"/>
</dbReference>
<proteinExistence type="predicted"/>
<sequence>MASNIEMKPASPEDIDLTTEEGEQEEIEELQCEEMPDNPDMDPLEYTVRRILPIPKKYFWERKNPTDPNEADHTETLSFRTKLWHRSVAVLGKALYVAEYAGEIIAQVFGLNESRYQYVIDTMSEDDWAKARKINEEREKEWADHLAAKEVEEETGVKAGAL</sequence>
<evidence type="ECO:0000313" key="2">
    <source>
        <dbReference type="EMBL" id="GMI47741.1"/>
    </source>
</evidence>
<gene>
    <name evidence="2" type="ORF">TrCOL_g6605</name>
</gene>